<proteinExistence type="inferred from homology"/>
<evidence type="ECO:0000313" key="3">
    <source>
        <dbReference type="Proteomes" id="UP001138500"/>
    </source>
</evidence>
<dbReference type="OrthoDB" id="191139at2759"/>
<dbReference type="AlphaFoldDB" id="A0A9W7W7B0"/>
<organism evidence="2 3">
    <name type="scientific">Teratosphaeria destructans</name>
    <dbReference type="NCBI Taxonomy" id="418781"/>
    <lineage>
        <taxon>Eukaryota</taxon>
        <taxon>Fungi</taxon>
        <taxon>Dikarya</taxon>
        <taxon>Ascomycota</taxon>
        <taxon>Pezizomycotina</taxon>
        <taxon>Dothideomycetes</taxon>
        <taxon>Dothideomycetidae</taxon>
        <taxon>Mycosphaerellales</taxon>
        <taxon>Teratosphaeriaceae</taxon>
        <taxon>Teratosphaeria</taxon>
    </lineage>
</organism>
<feature type="non-terminal residue" evidence="2">
    <location>
        <position position="1"/>
    </location>
</feature>
<dbReference type="PANTHER" id="PTHR48228:SF4">
    <property type="entry name" value="BLR3030 PROTEIN"/>
    <property type="match status" value="1"/>
</dbReference>
<dbReference type="GO" id="GO:0003824">
    <property type="term" value="F:catalytic activity"/>
    <property type="evidence" value="ECO:0007669"/>
    <property type="project" value="InterPro"/>
</dbReference>
<dbReference type="InterPro" id="IPR036291">
    <property type="entry name" value="NAD(P)-bd_dom_sf"/>
</dbReference>
<dbReference type="InterPro" id="IPR003673">
    <property type="entry name" value="CoA-Trfase_fam_III"/>
</dbReference>
<reference evidence="2 3" key="1">
    <citation type="journal article" date="2018" name="IMA Fungus">
        <title>IMA Genome-F 10: Nine draft genome sequences of Claviceps purpurea s.lat., including C. arundinis, C. humidiphila, and C. cf. spartinae, pseudomolecules for the pitch canker pathogen Fusarium circinatum, draft genome of Davidsoniella eucalypti, Grosmannia galeiformis, Quambalaria eucalypti, and Teratosphaeria destructans.</title>
        <authorList>
            <person name="Wingfield B.D."/>
            <person name="Liu M."/>
            <person name="Nguyen H.D."/>
            <person name="Lane F.A."/>
            <person name="Morgan S.W."/>
            <person name="De Vos L."/>
            <person name="Wilken P.M."/>
            <person name="Duong T.A."/>
            <person name="Aylward J."/>
            <person name="Coetzee M.P."/>
            <person name="Dadej K."/>
            <person name="De Beer Z.W."/>
            <person name="Findlay W."/>
            <person name="Havenga M."/>
            <person name="Kolarik M."/>
            <person name="Menzies J.G."/>
            <person name="Naidoo K."/>
            <person name="Pochopski O."/>
            <person name="Shoukouhi P."/>
            <person name="Santana Q.C."/>
            <person name="Seifert K.A."/>
            <person name="Soal N."/>
            <person name="Steenkamp E.T."/>
            <person name="Tatham C.T."/>
            <person name="van der Nest M.A."/>
            <person name="Wingfield M.J."/>
        </authorList>
    </citation>
    <scope>NUCLEOTIDE SEQUENCE [LARGE SCALE GENOMIC DNA]</scope>
    <source>
        <strain evidence="2">CMW44962</strain>
    </source>
</reference>
<dbReference type="EMBL" id="RIBY02000001">
    <property type="protein sequence ID" value="KAH9845929.1"/>
    <property type="molecule type" value="Genomic_DNA"/>
</dbReference>
<accession>A0A9W7W7B0</accession>
<dbReference type="Pfam" id="PF02515">
    <property type="entry name" value="CoA_transf_3"/>
    <property type="match status" value="1"/>
</dbReference>
<comment type="caution">
    <text evidence="2">The sequence shown here is derived from an EMBL/GenBank/DDBJ whole genome shotgun (WGS) entry which is preliminary data.</text>
</comment>
<dbReference type="Gene3D" id="3.40.50.720">
    <property type="entry name" value="NAD(P)-binding Rossmann-like Domain"/>
    <property type="match status" value="1"/>
</dbReference>
<comment type="similarity">
    <text evidence="1">Belongs to the CoA-transferase III family.</text>
</comment>
<evidence type="ECO:0000313" key="2">
    <source>
        <dbReference type="EMBL" id="KAH9845929.1"/>
    </source>
</evidence>
<reference evidence="2 3" key="2">
    <citation type="journal article" date="2021" name="Curr. Genet.">
        <title>Genetic response to nitrogen starvation in the aggressive Eucalyptus foliar pathogen Teratosphaeria destructans.</title>
        <authorList>
            <person name="Havenga M."/>
            <person name="Wingfield B.D."/>
            <person name="Wingfield M.J."/>
            <person name="Dreyer L.L."/>
            <person name="Roets F."/>
            <person name="Aylward J."/>
        </authorList>
    </citation>
    <scope>NUCLEOTIDE SEQUENCE [LARGE SCALE GENOMIC DNA]</scope>
    <source>
        <strain evidence="2">CMW44962</strain>
    </source>
</reference>
<dbReference type="SUPFAM" id="SSF51735">
    <property type="entry name" value="NAD(P)-binding Rossmann-fold domains"/>
    <property type="match status" value="1"/>
</dbReference>
<evidence type="ECO:0000256" key="1">
    <source>
        <dbReference type="ARBA" id="ARBA00008383"/>
    </source>
</evidence>
<dbReference type="Proteomes" id="UP001138500">
    <property type="component" value="Unassembled WGS sequence"/>
</dbReference>
<dbReference type="PANTHER" id="PTHR48228">
    <property type="entry name" value="SUCCINYL-COA--D-CITRAMALATE COA-TRANSFERASE"/>
    <property type="match status" value="1"/>
</dbReference>
<dbReference type="InterPro" id="IPR002347">
    <property type="entry name" value="SDR_fam"/>
</dbReference>
<keyword evidence="3" id="KW-1185">Reference proteome</keyword>
<dbReference type="InterPro" id="IPR023606">
    <property type="entry name" value="CoA-Trfase_III_dom_1_sf"/>
</dbReference>
<dbReference type="PRINTS" id="PR00081">
    <property type="entry name" value="GDHRDH"/>
</dbReference>
<dbReference type="Pfam" id="PF00106">
    <property type="entry name" value="adh_short"/>
    <property type="match status" value="1"/>
</dbReference>
<sequence length="410" mass="43873">CRQWDALPQAEAITTCPILLKRLRKGPEGLPQQIRSLSSRCLGGLRVVELSRVIAAPLAGRTLAAYGADVLWVTSPKLPDLPALDRDLARGKRTIHFDLNNPSDRRRLLELVKTANVFIQDYRPGALEAQGLGVDELLEINPDLIYANMSAAQSMARIFITGSSDGIGAAAARLLSEQGHTVFLHARSEARAKDAQKTVPKAEGVIIGDISTIAGSRDLAEKAKKAGPWDTVVHNAGLGPANSDTKTADGFASTFAVNSLAPYILTALMDRPQRLLYTTSGLHSGGDDSLKDVTWQERRFESFQAYSDSKLHNIMLANAVARKWSDVQTGSLDPGWVQTKMGGAGAPGTLDAPAKAMADFASGEGKLLGEKTGVYFGTGGVKSPHRGAVDQSKQDRLLALYQELSGVSFS</sequence>
<name>A0A9W7W7B0_9PEZI</name>
<protein>
    <submittedName>
        <fullName evidence="2">Enoyl-(Acyl carrier protein) reductase</fullName>
    </submittedName>
</protein>
<gene>
    <name evidence="2" type="ORF">Tdes44962_MAKER00140</name>
</gene>
<dbReference type="SUPFAM" id="SSF89796">
    <property type="entry name" value="CoA-transferase family III (CaiB/BaiF)"/>
    <property type="match status" value="1"/>
</dbReference>
<dbReference type="InterPro" id="IPR050509">
    <property type="entry name" value="CoA-transferase_III"/>
</dbReference>